<evidence type="ECO:0000256" key="4">
    <source>
        <dbReference type="HAMAP-Rule" id="MF_00688"/>
    </source>
</evidence>
<dbReference type="Pfam" id="PF03588">
    <property type="entry name" value="Leu_Phe_trans"/>
    <property type="match status" value="1"/>
</dbReference>
<gene>
    <name evidence="4 5" type="primary">aat</name>
    <name evidence="5" type="ORF">ACFODZ_06180</name>
</gene>
<dbReference type="InterPro" id="IPR042203">
    <property type="entry name" value="Leu/Phe-tRNA_Trfase_C"/>
</dbReference>
<dbReference type="SUPFAM" id="SSF55729">
    <property type="entry name" value="Acyl-CoA N-acyltransferases (Nat)"/>
    <property type="match status" value="1"/>
</dbReference>
<keyword evidence="2 4" id="KW-0808">Transferase</keyword>
<dbReference type="PANTHER" id="PTHR30098">
    <property type="entry name" value="LEUCYL/PHENYLALANYL-TRNA--PROTEIN TRANSFERASE"/>
    <property type="match status" value="1"/>
</dbReference>
<comment type="similarity">
    <text evidence="4">Belongs to the L/F-transferase family.</text>
</comment>
<name>A0ABV7J9R8_9GAMM</name>
<sequence>MILPCVDGCTEFPDAKQALQDPDGLLCFGGDLSVERLKNAYAHGIFPWYSVGEPILWWSPSERMVLPPAELRINRSFKKTLNRLQPVYHLNRHFDRVIECCARIPRKDQGTWIHPEMIKAYQDMFAAGHAFCLEVEVDGQLAGGIYGVKTPRVWCGESMFSLQSDGSKLAMHGLCQHLLAAGIELLDCQLHNPHLESMGARLISRTEFMTFLK</sequence>
<dbReference type="InterPro" id="IPR004616">
    <property type="entry name" value="Leu/Phe-tRNA_Trfase"/>
</dbReference>
<evidence type="ECO:0000256" key="3">
    <source>
        <dbReference type="ARBA" id="ARBA00023315"/>
    </source>
</evidence>
<dbReference type="EC" id="2.3.2.6" evidence="4"/>
<comment type="catalytic activity">
    <reaction evidence="4">
        <text>N-terminal L-arginyl-[protein] + L-leucyl-tRNA(Leu) = N-terminal L-leucyl-L-arginyl-[protein] + tRNA(Leu) + H(+)</text>
        <dbReference type="Rhea" id="RHEA:50416"/>
        <dbReference type="Rhea" id="RHEA-COMP:9613"/>
        <dbReference type="Rhea" id="RHEA-COMP:9622"/>
        <dbReference type="Rhea" id="RHEA-COMP:12672"/>
        <dbReference type="Rhea" id="RHEA-COMP:12673"/>
        <dbReference type="ChEBI" id="CHEBI:15378"/>
        <dbReference type="ChEBI" id="CHEBI:64719"/>
        <dbReference type="ChEBI" id="CHEBI:78442"/>
        <dbReference type="ChEBI" id="CHEBI:78494"/>
        <dbReference type="ChEBI" id="CHEBI:133044"/>
        <dbReference type="EC" id="2.3.2.6"/>
    </reaction>
</comment>
<dbReference type="HAMAP" id="MF_00688">
    <property type="entry name" value="Leu_Phe_trans"/>
    <property type="match status" value="1"/>
</dbReference>
<dbReference type="GO" id="GO:0008914">
    <property type="term" value="F:leucyl-tRNA--protein transferase activity"/>
    <property type="evidence" value="ECO:0007669"/>
    <property type="project" value="UniProtKB-EC"/>
</dbReference>
<dbReference type="RefSeq" id="WP_077411382.1">
    <property type="nucleotide sequence ID" value="NZ_JBHRTS010000003.1"/>
</dbReference>
<protein>
    <recommendedName>
        <fullName evidence="4">Leucyl/phenylalanyl-tRNA--protein transferase</fullName>
        <ecNumber evidence="4">2.3.2.6</ecNumber>
    </recommendedName>
    <alternativeName>
        <fullName evidence="4">L/F-transferase</fullName>
    </alternativeName>
    <alternativeName>
        <fullName evidence="4">Leucyltransferase</fullName>
    </alternativeName>
    <alternativeName>
        <fullName evidence="4">Phenyalanyltransferase</fullName>
    </alternativeName>
</protein>
<dbReference type="EMBL" id="JBHRTS010000003">
    <property type="protein sequence ID" value="MFC3193822.1"/>
    <property type="molecule type" value="Genomic_DNA"/>
</dbReference>
<accession>A0ABV7J9R8</accession>
<dbReference type="Gene3D" id="3.30.70.3550">
    <property type="entry name" value="Leucyl/phenylalanyl-tRNA-protein transferase, N-terminal domain"/>
    <property type="match status" value="1"/>
</dbReference>
<comment type="catalytic activity">
    <reaction evidence="4">
        <text>L-phenylalanyl-tRNA(Phe) + an N-terminal L-alpha-aminoacyl-[protein] = an N-terminal L-phenylalanyl-L-alpha-aminoacyl-[protein] + tRNA(Phe)</text>
        <dbReference type="Rhea" id="RHEA:43632"/>
        <dbReference type="Rhea" id="RHEA-COMP:9668"/>
        <dbReference type="Rhea" id="RHEA-COMP:9699"/>
        <dbReference type="Rhea" id="RHEA-COMP:10636"/>
        <dbReference type="Rhea" id="RHEA-COMP:10637"/>
        <dbReference type="ChEBI" id="CHEBI:78442"/>
        <dbReference type="ChEBI" id="CHEBI:78531"/>
        <dbReference type="ChEBI" id="CHEBI:78597"/>
        <dbReference type="ChEBI" id="CHEBI:83561"/>
        <dbReference type="EC" id="2.3.2.6"/>
    </reaction>
</comment>
<comment type="caution">
    <text evidence="5">The sequence shown here is derived from an EMBL/GenBank/DDBJ whole genome shotgun (WGS) entry which is preliminary data.</text>
</comment>
<dbReference type="NCBIfam" id="TIGR00667">
    <property type="entry name" value="aat"/>
    <property type="match status" value="1"/>
</dbReference>
<dbReference type="InterPro" id="IPR016181">
    <property type="entry name" value="Acyl_CoA_acyltransferase"/>
</dbReference>
<evidence type="ECO:0000313" key="5">
    <source>
        <dbReference type="EMBL" id="MFC3193822.1"/>
    </source>
</evidence>
<dbReference type="Proteomes" id="UP001595533">
    <property type="component" value="Unassembled WGS sequence"/>
</dbReference>
<reference evidence="6" key="1">
    <citation type="journal article" date="2019" name="Int. J. Syst. Evol. Microbiol.">
        <title>The Global Catalogue of Microorganisms (GCM) 10K type strain sequencing project: providing services to taxonomists for standard genome sequencing and annotation.</title>
        <authorList>
            <consortium name="The Broad Institute Genomics Platform"/>
            <consortium name="The Broad Institute Genome Sequencing Center for Infectious Disease"/>
            <person name="Wu L."/>
            <person name="Ma J."/>
        </authorList>
    </citation>
    <scope>NUCLEOTIDE SEQUENCE [LARGE SCALE GENOMIC DNA]</scope>
    <source>
        <strain evidence="6">KCTC 42953</strain>
    </source>
</reference>
<evidence type="ECO:0000256" key="1">
    <source>
        <dbReference type="ARBA" id="ARBA00022490"/>
    </source>
</evidence>
<dbReference type="Gene3D" id="3.40.630.70">
    <property type="entry name" value="Leucyl/phenylalanyl-tRNA-protein transferase, C-terminal domain"/>
    <property type="match status" value="1"/>
</dbReference>
<comment type="catalytic activity">
    <reaction evidence="4">
        <text>N-terminal L-lysyl-[protein] + L-leucyl-tRNA(Leu) = N-terminal L-leucyl-L-lysyl-[protein] + tRNA(Leu) + H(+)</text>
        <dbReference type="Rhea" id="RHEA:12340"/>
        <dbReference type="Rhea" id="RHEA-COMP:9613"/>
        <dbReference type="Rhea" id="RHEA-COMP:9622"/>
        <dbReference type="Rhea" id="RHEA-COMP:12670"/>
        <dbReference type="Rhea" id="RHEA-COMP:12671"/>
        <dbReference type="ChEBI" id="CHEBI:15378"/>
        <dbReference type="ChEBI" id="CHEBI:65249"/>
        <dbReference type="ChEBI" id="CHEBI:78442"/>
        <dbReference type="ChEBI" id="CHEBI:78494"/>
        <dbReference type="ChEBI" id="CHEBI:133043"/>
        <dbReference type="EC" id="2.3.2.6"/>
    </reaction>
</comment>
<evidence type="ECO:0000256" key="2">
    <source>
        <dbReference type="ARBA" id="ARBA00022679"/>
    </source>
</evidence>
<keyword evidence="1 4" id="KW-0963">Cytoplasm</keyword>
<dbReference type="InterPro" id="IPR042221">
    <property type="entry name" value="Leu/Phe-tRNA_Trfase_N"/>
</dbReference>
<dbReference type="PANTHER" id="PTHR30098:SF2">
    <property type="entry name" value="LEUCYL_PHENYLALANYL-TRNA--PROTEIN TRANSFERASE"/>
    <property type="match status" value="1"/>
</dbReference>
<keyword evidence="3 4" id="KW-0012">Acyltransferase</keyword>
<keyword evidence="6" id="KW-1185">Reference proteome</keyword>
<proteinExistence type="inferred from homology"/>
<organism evidence="5 6">
    <name type="scientific">Marinicella sediminis</name>
    <dbReference type="NCBI Taxonomy" id="1792834"/>
    <lineage>
        <taxon>Bacteria</taxon>
        <taxon>Pseudomonadati</taxon>
        <taxon>Pseudomonadota</taxon>
        <taxon>Gammaproteobacteria</taxon>
        <taxon>Lysobacterales</taxon>
        <taxon>Marinicellaceae</taxon>
        <taxon>Marinicella</taxon>
    </lineage>
</organism>
<evidence type="ECO:0000313" key="6">
    <source>
        <dbReference type="Proteomes" id="UP001595533"/>
    </source>
</evidence>
<comment type="function">
    <text evidence="4">Functions in the N-end rule pathway of protein degradation where it conjugates Leu, Phe and, less efficiently, Met from aminoacyl-tRNAs to the N-termini of proteins containing an N-terminal arginine or lysine.</text>
</comment>
<comment type="subcellular location">
    <subcellularLocation>
        <location evidence="4">Cytoplasm</location>
    </subcellularLocation>
</comment>